<keyword evidence="2" id="KW-1185">Reference proteome</keyword>
<name>A0A1Q3DVH0_LENED</name>
<proteinExistence type="predicted"/>
<organism evidence="1 2">
    <name type="scientific">Lentinula edodes</name>
    <name type="common">Shiitake mushroom</name>
    <name type="synonym">Lentinus edodes</name>
    <dbReference type="NCBI Taxonomy" id="5353"/>
    <lineage>
        <taxon>Eukaryota</taxon>
        <taxon>Fungi</taxon>
        <taxon>Dikarya</taxon>
        <taxon>Basidiomycota</taxon>
        <taxon>Agaricomycotina</taxon>
        <taxon>Agaricomycetes</taxon>
        <taxon>Agaricomycetidae</taxon>
        <taxon>Agaricales</taxon>
        <taxon>Marasmiineae</taxon>
        <taxon>Omphalotaceae</taxon>
        <taxon>Lentinula</taxon>
    </lineage>
</organism>
<evidence type="ECO:0000313" key="1">
    <source>
        <dbReference type="EMBL" id="GAV98997.1"/>
    </source>
</evidence>
<sequence length="161" mass="18057">MTTNRNDNALKNELHIDPLSSQNSFQHILEASELPPPGPLYYAARRALWLKSPDNNTPRQFSPSTSRHKLENLLDTPDAIYSEAVWEGGIHKVWKGLSGGASLKRRLPLNLVIKIVHCAWVRDETWPMGGVAPEPDDMVTEEAQPPQVLSETTLIIDNESR</sequence>
<comment type="caution">
    <text evidence="1">The sequence shown here is derived from an EMBL/GenBank/DDBJ whole genome shotgun (WGS) entry which is preliminary data.</text>
</comment>
<accession>A0A1Q3DVH0</accession>
<dbReference type="AlphaFoldDB" id="A0A1Q3DVH0"/>
<dbReference type="Proteomes" id="UP000188533">
    <property type="component" value="Unassembled WGS sequence"/>
</dbReference>
<protein>
    <submittedName>
        <fullName evidence="1">Uncharacterized protein</fullName>
    </submittedName>
</protein>
<reference evidence="1 2" key="1">
    <citation type="submission" date="2016-08" db="EMBL/GenBank/DDBJ databases">
        <authorList>
            <consortium name="Lentinula edodes genome sequencing consortium"/>
            <person name="Sakamoto Y."/>
            <person name="Nakade K."/>
            <person name="Sato S."/>
            <person name="Yoshida Y."/>
            <person name="Miyazaki K."/>
            <person name="Natsume S."/>
            <person name="Konno N."/>
        </authorList>
    </citation>
    <scope>NUCLEOTIDE SEQUENCE [LARGE SCALE GENOMIC DNA]</scope>
    <source>
        <strain evidence="1 2">NBRC 111202</strain>
    </source>
</reference>
<gene>
    <name evidence="1" type="ORF">LENED_000421</name>
</gene>
<reference evidence="1 2" key="2">
    <citation type="submission" date="2017-02" db="EMBL/GenBank/DDBJ databases">
        <title>A genome survey and senescence transcriptome analysis in Lentinula edodes.</title>
        <authorList>
            <person name="Sakamoto Y."/>
            <person name="Nakade K."/>
            <person name="Sato S."/>
            <person name="Yoshida Y."/>
            <person name="Miyazaki K."/>
            <person name="Natsume S."/>
            <person name="Konno N."/>
        </authorList>
    </citation>
    <scope>NUCLEOTIDE SEQUENCE [LARGE SCALE GENOMIC DNA]</scope>
    <source>
        <strain evidence="1 2">NBRC 111202</strain>
    </source>
</reference>
<dbReference type="EMBL" id="BDGU01000007">
    <property type="protein sequence ID" value="GAV98997.1"/>
    <property type="molecule type" value="Genomic_DNA"/>
</dbReference>
<evidence type="ECO:0000313" key="2">
    <source>
        <dbReference type="Proteomes" id="UP000188533"/>
    </source>
</evidence>